<gene>
    <name evidence="3" type="ORF">B0J13DRAFT_471597</name>
</gene>
<dbReference type="EMBL" id="JAGMUU010000006">
    <property type="protein sequence ID" value="KAH7149854.1"/>
    <property type="molecule type" value="Genomic_DNA"/>
</dbReference>
<evidence type="ECO:0008006" key="5">
    <source>
        <dbReference type="Google" id="ProtNLM"/>
    </source>
</evidence>
<dbReference type="InterPro" id="IPR043129">
    <property type="entry name" value="ATPase_NBD"/>
</dbReference>
<comment type="caution">
    <text evidence="3">The sequence shown here is derived from an EMBL/GenBank/DDBJ whole genome shotgun (WGS) entry which is preliminary data.</text>
</comment>
<feature type="region of interest" description="Disordered" evidence="2">
    <location>
        <begin position="18"/>
        <end position="46"/>
    </location>
</feature>
<dbReference type="SMART" id="SM00268">
    <property type="entry name" value="ACTIN"/>
    <property type="match status" value="1"/>
</dbReference>
<dbReference type="Gene3D" id="3.30.420.40">
    <property type="match status" value="2"/>
</dbReference>
<dbReference type="OrthoDB" id="337660at2759"/>
<proteinExistence type="inferred from homology"/>
<feature type="compositionally biased region" description="Basic and acidic residues" evidence="2">
    <location>
        <begin position="446"/>
        <end position="459"/>
    </location>
</feature>
<reference evidence="3" key="1">
    <citation type="journal article" date="2021" name="Nat. Commun.">
        <title>Genetic determinants of endophytism in the Arabidopsis root mycobiome.</title>
        <authorList>
            <person name="Mesny F."/>
            <person name="Miyauchi S."/>
            <person name="Thiergart T."/>
            <person name="Pickel B."/>
            <person name="Atanasova L."/>
            <person name="Karlsson M."/>
            <person name="Huettel B."/>
            <person name="Barry K.W."/>
            <person name="Haridas S."/>
            <person name="Chen C."/>
            <person name="Bauer D."/>
            <person name="Andreopoulos W."/>
            <person name="Pangilinan J."/>
            <person name="LaButti K."/>
            <person name="Riley R."/>
            <person name="Lipzen A."/>
            <person name="Clum A."/>
            <person name="Drula E."/>
            <person name="Henrissat B."/>
            <person name="Kohler A."/>
            <person name="Grigoriev I.V."/>
            <person name="Martin F.M."/>
            <person name="Hacquard S."/>
        </authorList>
    </citation>
    <scope>NUCLEOTIDE SEQUENCE</scope>
    <source>
        <strain evidence="3">MPI-CAGE-AT-0021</strain>
    </source>
</reference>
<feature type="compositionally biased region" description="Polar residues" evidence="2">
    <location>
        <begin position="19"/>
        <end position="46"/>
    </location>
</feature>
<dbReference type="Pfam" id="PF00022">
    <property type="entry name" value="Actin"/>
    <property type="match status" value="1"/>
</dbReference>
<keyword evidence="4" id="KW-1185">Reference proteome</keyword>
<dbReference type="Proteomes" id="UP000717696">
    <property type="component" value="Unassembled WGS sequence"/>
</dbReference>
<evidence type="ECO:0000256" key="1">
    <source>
        <dbReference type="RuleBase" id="RU000487"/>
    </source>
</evidence>
<evidence type="ECO:0000313" key="3">
    <source>
        <dbReference type="EMBL" id="KAH7149854.1"/>
    </source>
</evidence>
<name>A0A9P9J4P6_9HYPO</name>
<sequence>MASGAGPALAHRSVASIRSAPTQGGSGAPSTPHTPSRNVASAYGSPSTIRADDDVVVIELGSRHLRAGFAGDSCPKATLQCGPEDQRRVGDFRSWEAPRGQVGLDWAPEHEFWRFDLRDVDLGLCQDNLERVVRDAFTRFLLIDSRPRRLGLVLDSAVPVPLLTAVLDTMFTRFQSPTVSLMASSVMSAVSAGVRSALVIDMGWAETVVTSVYEYREVKSTRSIRGGRLLLDTLYKAVYTLMRGNDTEDESRVISFDECDDIARRLMWCRASAARSSQRESTQLETVEEQDESEAESLQDVLQVGVANVPINSTNPPTNLEIPFEKLAEVCDDTFFDPLVHQATFDDHELPIHLLVYQHLLQLPMDVRAICMSRIIFIGGCSNILGIKQRIIDDITAIVAKRGWAPVAGKGVDQLRNNPKLQRRSSGSPTGSGPTSPSGASTSDEQETKDCGAADARPEHDPIEAKVARYREAPPQVHGQFRVLHSLGPWIGGSLLCQLKMPSMALIDREVWLQQGANGASRPSDIDVKVQQRQSMTAGGYARGGGGHHGAWTLGTWGYL</sequence>
<dbReference type="SUPFAM" id="SSF53067">
    <property type="entry name" value="Actin-like ATPase domain"/>
    <property type="match status" value="2"/>
</dbReference>
<dbReference type="InterPro" id="IPR004000">
    <property type="entry name" value="Actin"/>
</dbReference>
<organism evidence="3 4">
    <name type="scientific">Dactylonectria estremocensis</name>
    <dbReference type="NCBI Taxonomy" id="1079267"/>
    <lineage>
        <taxon>Eukaryota</taxon>
        <taxon>Fungi</taxon>
        <taxon>Dikarya</taxon>
        <taxon>Ascomycota</taxon>
        <taxon>Pezizomycotina</taxon>
        <taxon>Sordariomycetes</taxon>
        <taxon>Hypocreomycetidae</taxon>
        <taxon>Hypocreales</taxon>
        <taxon>Nectriaceae</taxon>
        <taxon>Dactylonectria</taxon>
    </lineage>
</organism>
<dbReference type="AlphaFoldDB" id="A0A9P9J4P6"/>
<comment type="similarity">
    <text evidence="1">Belongs to the actin family.</text>
</comment>
<evidence type="ECO:0000313" key="4">
    <source>
        <dbReference type="Proteomes" id="UP000717696"/>
    </source>
</evidence>
<protein>
    <recommendedName>
        <fullName evidence="5">Actin-related protein RO7</fullName>
    </recommendedName>
</protein>
<feature type="region of interest" description="Disordered" evidence="2">
    <location>
        <begin position="410"/>
        <end position="459"/>
    </location>
</feature>
<dbReference type="Gene3D" id="3.90.640.10">
    <property type="entry name" value="Actin, Chain A, domain 4"/>
    <property type="match status" value="1"/>
</dbReference>
<feature type="compositionally biased region" description="Low complexity" evidence="2">
    <location>
        <begin position="425"/>
        <end position="443"/>
    </location>
</feature>
<evidence type="ECO:0000256" key="2">
    <source>
        <dbReference type="SAM" id="MobiDB-lite"/>
    </source>
</evidence>
<accession>A0A9P9J4P6</accession>
<dbReference type="PANTHER" id="PTHR11937">
    <property type="entry name" value="ACTIN"/>
    <property type="match status" value="1"/>
</dbReference>